<comment type="caution">
    <text evidence="2">The sequence shown here is derived from an EMBL/GenBank/DDBJ whole genome shotgun (WGS) entry which is preliminary data.</text>
</comment>
<dbReference type="EMBL" id="PZZP01000006">
    <property type="protein sequence ID" value="PTM52181.1"/>
    <property type="molecule type" value="Genomic_DNA"/>
</dbReference>
<dbReference type="PROSITE" id="PS51257">
    <property type="entry name" value="PROKAR_LIPOPROTEIN"/>
    <property type="match status" value="1"/>
</dbReference>
<accession>A0A2T4YYX0</accession>
<organism evidence="2 3">
    <name type="scientific">Desmospora activa DSM 45169</name>
    <dbReference type="NCBI Taxonomy" id="1121389"/>
    <lineage>
        <taxon>Bacteria</taxon>
        <taxon>Bacillati</taxon>
        <taxon>Bacillota</taxon>
        <taxon>Bacilli</taxon>
        <taxon>Bacillales</taxon>
        <taxon>Thermoactinomycetaceae</taxon>
        <taxon>Desmospora</taxon>
    </lineage>
</organism>
<keyword evidence="3" id="KW-1185">Reference proteome</keyword>
<evidence type="ECO:0000313" key="3">
    <source>
        <dbReference type="Proteomes" id="UP000241639"/>
    </source>
</evidence>
<dbReference type="Proteomes" id="UP000241639">
    <property type="component" value="Unassembled WGS sequence"/>
</dbReference>
<reference evidence="2 3" key="1">
    <citation type="submission" date="2018-04" db="EMBL/GenBank/DDBJ databases">
        <title>Genomic Encyclopedia of Archaeal and Bacterial Type Strains, Phase II (KMG-II): from individual species to whole genera.</title>
        <authorList>
            <person name="Goeker M."/>
        </authorList>
    </citation>
    <scope>NUCLEOTIDE SEQUENCE [LARGE SCALE GENOMIC DNA]</scope>
    <source>
        <strain evidence="2 3">DSM 45169</strain>
    </source>
</reference>
<protein>
    <recommendedName>
        <fullName evidence="4">Lipoprotein</fullName>
    </recommendedName>
</protein>
<sequence>MNRIAVILLLFALILAGCQSGDGKTASPKEKGPETIDGVSPRDLPVIVAEALPQQDGKTLDRFIVDEDKDRLREHYDLDKGPHGIKEDFKIDPDYRLVEYRANDDLYYYRLEYPGQSKAVSTDYYKVFRTDEGWKTYYYYSKPKWEYETQDLEPNVVKGVHDQP</sequence>
<gene>
    <name evidence="2" type="ORF">C8J48_3728</name>
</gene>
<keyword evidence="1" id="KW-0732">Signal</keyword>
<dbReference type="AlphaFoldDB" id="A0A2T4YYX0"/>
<evidence type="ECO:0008006" key="4">
    <source>
        <dbReference type="Google" id="ProtNLM"/>
    </source>
</evidence>
<feature type="signal peptide" evidence="1">
    <location>
        <begin position="1"/>
        <end position="20"/>
    </location>
</feature>
<proteinExistence type="predicted"/>
<name>A0A2T4YYX0_9BACL</name>
<feature type="chain" id="PRO_5038532153" description="Lipoprotein" evidence="1">
    <location>
        <begin position="21"/>
        <end position="164"/>
    </location>
</feature>
<dbReference type="RefSeq" id="WP_107728682.1">
    <property type="nucleotide sequence ID" value="NZ_PZZP01000006.1"/>
</dbReference>
<evidence type="ECO:0000256" key="1">
    <source>
        <dbReference type="SAM" id="SignalP"/>
    </source>
</evidence>
<evidence type="ECO:0000313" key="2">
    <source>
        <dbReference type="EMBL" id="PTM52181.1"/>
    </source>
</evidence>